<proteinExistence type="predicted"/>
<sequence length="214" mass="24252">SLIPSIIGRTATTIDPRARIPEDIFEKIKTRLPFTDKKGIAIRRDIFGEAVLVTGGRFNLIDPFTLTRDTKDPVLAEATRVGVVIGMPSKTMSGVKLTEAEYSLFQKLQGKALKIFLKQLIESKEYKSRSIVDQEKTMQKVIRDVRNEARDTMFPALMVKRFNLPENINPELLRGLLIGFSQETEFQKLSDEKKGKVLRKALKLDVFKEVAGQE</sequence>
<comment type="caution">
    <text evidence="1">The sequence shown here is derived from an EMBL/GenBank/DDBJ whole genome shotgun (WGS) entry which is preliminary data.</text>
</comment>
<dbReference type="EMBL" id="LAZR01017941">
    <property type="protein sequence ID" value="KKL98366.1"/>
    <property type="molecule type" value="Genomic_DNA"/>
</dbReference>
<gene>
    <name evidence="1" type="ORF">LCGC14_1825180</name>
</gene>
<feature type="non-terminal residue" evidence="1">
    <location>
        <position position="1"/>
    </location>
</feature>
<organism evidence="1">
    <name type="scientific">marine sediment metagenome</name>
    <dbReference type="NCBI Taxonomy" id="412755"/>
    <lineage>
        <taxon>unclassified sequences</taxon>
        <taxon>metagenomes</taxon>
        <taxon>ecological metagenomes</taxon>
    </lineage>
</organism>
<dbReference type="AlphaFoldDB" id="A0A0F9H5Z1"/>
<protein>
    <submittedName>
        <fullName evidence="1">Uncharacterized protein</fullName>
    </submittedName>
</protein>
<name>A0A0F9H5Z1_9ZZZZ</name>
<evidence type="ECO:0000313" key="1">
    <source>
        <dbReference type="EMBL" id="KKL98366.1"/>
    </source>
</evidence>
<reference evidence="1" key="1">
    <citation type="journal article" date="2015" name="Nature">
        <title>Complex archaea that bridge the gap between prokaryotes and eukaryotes.</title>
        <authorList>
            <person name="Spang A."/>
            <person name="Saw J.H."/>
            <person name="Jorgensen S.L."/>
            <person name="Zaremba-Niedzwiedzka K."/>
            <person name="Martijn J."/>
            <person name="Lind A.E."/>
            <person name="van Eijk R."/>
            <person name="Schleper C."/>
            <person name="Guy L."/>
            <person name="Ettema T.J."/>
        </authorList>
    </citation>
    <scope>NUCLEOTIDE SEQUENCE</scope>
</reference>
<accession>A0A0F9H5Z1</accession>